<accession>A0A518G246</accession>
<reference evidence="7 8" key="1">
    <citation type="submission" date="2019-02" db="EMBL/GenBank/DDBJ databases">
        <title>Deep-cultivation of Planctomycetes and their phenomic and genomic characterization uncovers novel biology.</title>
        <authorList>
            <person name="Wiegand S."/>
            <person name="Jogler M."/>
            <person name="Boedeker C."/>
            <person name="Pinto D."/>
            <person name="Vollmers J."/>
            <person name="Rivas-Marin E."/>
            <person name="Kohn T."/>
            <person name="Peeters S.H."/>
            <person name="Heuer A."/>
            <person name="Rast P."/>
            <person name="Oberbeckmann S."/>
            <person name="Bunk B."/>
            <person name="Jeske O."/>
            <person name="Meyerdierks A."/>
            <person name="Storesund J.E."/>
            <person name="Kallscheuer N."/>
            <person name="Luecker S."/>
            <person name="Lage O.M."/>
            <person name="Pohl T."/>
            <person name="Merkel B.J."/>
            <person name="Hornburger P."/>
            <person name="Mueller R.-W."/>
            <person name="Bruemmer F."/>
            <person name="Labrenz M."/>
            <person name="Spormann A.M."/>
            <person name="Op den Camp H."/>
            <person name="Overmann J."/>
            <person name="Amann R."/>
            <person name="Jetten M.S.M."/>
            <person name="Mascher T."/>
            <person name="Medema M.H."/>
            <person name="Devos D.P."/>
            <person name="Kaster A.-K."/>
            <person name="Ovreas L."/>
            <person name="Rohde M."/>
            <person name="Galperin M.Y."/>
            <person name="Jogler C."/>
        </authorList>
    </citation>
    <scope>NUCLEOTIDE SEQUENCE [LARGE SCALE GENOMIC DNA]</scope>
    <source>
        <strain evidence="7 8">Q31a</strain>
    </source>
</reference>
<dbReference type="Proteomes" id="UP000318017">
    <property type="component" value="Chromosome"/>
</dbReference>
<dbReference type="Pfam" id="PF03781">
    <property type="entry name" value="FGE-sulfatase"/>
    <property type="match status" value="1"/>
</dbReference>
<dbReference type="PANTHER" id="PTHR23150">
    <property type="entry name" value="SULFATASE MODIFYING FACTOR 1, 2"/>
    <property type="match status" value="1"/>
</dbReference>
<evidence type="ECO:0000313" key="8">
    <source>
        <dbReference type="Proteomes" id="UP000318017"/>
    </source>
</evidence>
<dbReference type="InterPro" id="IPR024775">
    <property type="entry name" value="DinB-like"/>
</dbReference>
<dbReference type="GO" id="GO:0052699">
    <property type="term" value="P:ergothioneine biosynthetic process"/>
    <property type="evidence" value="ECO:0007669"/>
    <property type="project" value="InterPro"/>
</dbReference>
<protein>
    <submittedName>
        <fullName evidence="7">Iron(II)-dependent oxidoreductase EgtB</fullName>
        <ecNumber evidence="7">1.8.-.-</ecNumber>
    </submittedName>
</protein>
<evidence type="ECO:0000313" key="7">
    <source>
        <dbReference type="EMBL" id="QDV22619.1"/>
    </source>
</evidence>
<evidence type="ECO:0000256" key="3">
    <source>
        <dbReference type="ARBA" id="ARBA00037882"/>
    </source>
</evidence>
<dbReference type="InterPro" id="IPR042095">
    <property type="entry name" value="SUMF_sf"/>
</dbReference>
<comment type="pathway">
    <text evidence="3">Amino-acid biosynthesis; ergothioneine biosynthesis.</text>
</comment>
<dbReference type="PANTHER" id="PTHR23150:SF36">
    <property type="entry name" value="HERCYNINE OXYGENASE"/>
    <property type="match status" value="1"/>
</dbReference>
<keyword evidence="1 7" id="KW-0560">Oxidoreductase</keyword>
<dbReference type="InterPro" id="IPR017806">
    <property type="entry name" value="EgtB"/>
</dbReference>
<dbReference type="KEGG" id="ahel:Q31a_09050"/>
<evidence type="ECO:0000256" key="2">
    <source>
        <dbReference type="ARBA" id="ARBA00023004"/>
    </source>
</evidence>
<keyword evidence="2" id="KW-0408">Iron</keyword>
<name>A0A518G246_9BACT</name>
<feature type="domain" description="Sulfatase-modifying factor enzyme-like" evidence="5">
    <location>
        <begin position="225"/>
        <end position="457"/>
    </location>
</feature>
<proteinExistence type="predicted"/>
<feature type="region of interest" description="Disordered" evidence="4">
    <location>
        <begin position="1"/>
        <end position="24"/>
    </location>
</feature>
<dbReference type="EC" id="1.8.-.-" evidence="7"/>
<feature type="domain" description="DinB-like" evidence="6">
    <location>
        <begin position="31"/>
        <end position="165"/>
    </location>
</feature>
<evidence type="ECO:0000259" key="6">
    <source>
        <dbReference type="Pfam" id="PF12867"/>
    </source>
</evidence>
<dbReference type="Pfam" id="PF12867">
    <property type="entry name" value="DinB_2"/>
    <property type="match status" value="1"/>
</dbReference>
<dbReference type="InterPro" id="IPR051043">
    <property type="entry name" value="Sulfatase_Mod_Factor_Kinase"/>
</dbReference>
<dbReference type="Gene3D" id="3.90.1580.10">
    <property type="entry name" value="paralog of FGE (formylglycine-generating enzyme)"/>
    <property type="match status" value="1"/>
</dbReference>
<dbReference type="InterPro" id="IPR005532">
    <property type="entry name" value="SUMF_dom"/>
</dbReference>
<evidence type="ECO:0000259" key="5">
    <source>
        <dbReference type="Pfam" id="PF03781"/>
    </source>
</evidence>
<dbReference type="RefSeq" id="WP_231691061.1">
    <property type="nucleotide sequence ID" value="NZ_CP036298.1"/>
</dbReference>
<feature type="compositionally biased region" description="Polar residues" evidence="4">
    <location>
        <begin position="1"/>
        <end position="10"/>
    </location>
</feature>
<organism evidence="7 8">
    <name type="scientific">Aureliella helgolandensis</name>
    <dbReference type="NCBI Taxonomy" id="2527968"/>
    <lineage>
        <taxon>Bacteria</taxon>
        <taxon>Pseudomonadati</taxon>
        <taxon>Planctomycetota</taxon>
        <taxon>Planctomycetia</taxon>
        <taxon>Pirellulales</taxon>
        <taxon>Pirellulaceae</taxon>
        <taxon>Aureliella</taxon>
    </lineage>
</organism>
<evidence type="ECO:0000256" key="4">
    <source>
        <dbReference type="SAM" id="MobiDB-lite"/>
    </source>
</evidence>
<dbReference type="NCBIfam" id="TIGR03440">
    <property type="entry name" value="egtB_TIGR03440"/>
    <property type="match status" value="1"/>
</dbReference>
<dbReference type="EMBL" id="CP036298">
    <property type="protein sequence ID" value="QDV22619.1"/>
    <property type="molecule type" value="Genomic_DNA"/>
</dbReference>
<keyword evidence="8" id="KW-1185">Reference proteome</keyword>
<sequence>MTATPHSSLQIDAPQASGDQPPSASKCFGEQFQRIRQLSLEIAAPLSVEDCAMQSMPDVSPTRWHLAHTTWFFETFLLKSTSGYQAFDDSFEYLFNSYYNAIGQQFPRHRRGQISRPGLSQTIDYRTYVDERVVQLLTSGSTLTPEQETILELGLQHEQQHQELMLTDIKHVLFHNPLYPAYNSASVGPEAGELPCLESANSMEWLEFPEHVAEIGFQHNGLQHNGFSFDNEMPRHRTLLLSHALSKRLVTNAEYVRFIEDGGYRRPELWLSLGWSTVQEQQWDAPLYWLRDAGEWQQYRMDGVHAMDWQAPVCHVSYFEADAYARWSGHRLPTEFEWEAATVANAASNAKASETARRFADQLIAAGQVVHPRAEGPSQSANWMGNVWQWTSSQYTAYPGYQPTSGALGEYNGKFMCNQFVLRGGSCATSSDHIRPTYRNFFPPDARWQFSGIRLAR</sequence>
<evidence type="ECO:0000256" key="1">
    <source>
        <dbReference type="ARBA" id="ARBA00023002"/>
    </source>
</evidence>
<dbReference type="InterPro" id="IPR016187">
    <property type="entry name" value="CTDL_fold"/>
</dbReference>
<dbReference type="AlphaFoldDB" id="A0A518G246"/>
<dbReference type="SUPFAM" id="SSF56436">
    <property type="entry name" value="C-type lectin-like"/>
    <property type="match status" value="1"/>
</dbReference>
<dbReference type="GO" id="GO:0016491">
    <property type="term" value="F:oxidoreductase activity"/>
    <property type="evidence" value="ECO:0007669"/>
    <property type="project" value="UniProtKB-KW"/>
</dbReference>
<gene>
    <name evidence="7" type="primary">egtB</name>
    <name evidence="7" type="ORF">Q31a_09050</name>
</gene>